<reference evidence="5" key="1">
    <citation type="submission" date="2021-12" db="EMBL/GenBank/DDBJ databases">
        <authorList>
            <person name="King R."/>
        </authorList>
    </citation>
    <scope>NUCLEOTIDE SEQUENCE</scope>
</reference>
<name>A0A9P0A1B3_BEMTA</name>
<feature type="domain" description="Beta/gamma crystallin 'Greek key'" evidence="4">
    <location>
        <begin position="22"/>
        <end position="104"/>
    </location>
</feature>
<proteinExistence type="inferred from homology"/>
<evidence type="ECO:0000313" key="6">
    <source>
        <dbReference type="Proteomes" id="UP001152759"/>
    </source>
</evidence>
<dbReference type="InterPro" id="IPR011024">
    <property type="entry name" value="G_crystallin-like"/>
</dbReference>
<feature type="chain" id="PRO_5040226162" description="Beta/gamma crystallin 'Greek key' domain-containing protein" evidence="3">
    <location>
        <begin position="21"/>
        <end position="117"/>
    </location>
</feature>
<dbReference type="EMBL" id="OU963862">
    <property type="protein sequence ID" value="CAH0382036.1"/>
    <property type="molecule type" value="Genomic_DNA"/>
</dbReference>
<evidence type="ECO:0000259" key="4">
    <source>
        <dbReference type="SMART" id="SM00247"/>
    </source>
</evidence>
<evidence type="ECO:0000256" key="2">
    <source>
        <dbReference type="ARBA" id="ARBA00022737"/>
    </source>
</evidence>
<dbReference type="Proteomes" id="UP001152759">
    <property type="component" value="Chromosome 1"/>
</dbReference>
<gene>
    <name evidence="5" type="ORF">BEMITA_LOCUS1627</name>
</gene>
<accession>A0A9P0A1B3</accession>
<organism evidence="5 6">
    <name type="scientific">Bemisia tabaci</name>
    <name type="common">Sweetpotato whitefly</name>
    <name type="synonym">Aleurodes tabaci</name>
    <dbReference type="NCBI Taxonomy" id="7038"/>
    <lineage>
        <taxon>Eukaryota</taxon>
        <taxon>Metazoa</taxon>
        <taxon>Ecdysozoa</taxon>
        <taxon>Arthropoda</taxon>
        <taxon>Hexapoda</taxon>
        <taxon>Insecta</taxon>
        <taxon>Pterygota</taxon>
        <taxon>Neoptera</taxon>
        <taxon>Paraneoptera</taxon>
        <taxon>Hemiptera</taxon>
        <taxon>Sternorrhyncha</taxon>
        <taxon>Aleyrodoidea</taxon>
        <taxon>Aleyrodidae</taxon>
        <taxon>Aleyrodinae</taxon>
        <taxon>Bemisia</taxon>
    </lineage>
</organism>
<dbReference type="Gene3D" id="2.60.20.10">
    <property type="entry name" value="Crystallins"/>
    <property type="match status" value="1"/>
</dbReference>
<keyword evidence="3" id="KW-0732">Signal</keyword>
<feature type="signal peptide" evidence="3">
    <location>
        <begin position="1"/>
        <end position="20"/>
    </location>
</feature>
<dbReference type="AlphaFoldDB" id="A0A9P0A1B3"/>
<evidence type="ECO:0000256" key="3">
    <source>
        <dbReference type="SAM" id="SignalP"/>
    </source>
</evidence>
<comment type="similarity">
    <text evidence="1">Belongs to the beta/gamma-crystallin family.</text>
</comment>
<dbReference type="SUPFAM" id="SSF49695">
    <property type="entry name" value="gamma-Crystallin-like"/>
    <property type="match status" value="1"/>
</dbReference>
<sequence>MQCVVIFSVVLSAVLFSADAWRATLHRDSGFRGGSIDVSGNGCVNVGKDFNDRTSSVNTHGGCIRIYQHGNCLGDMKELFPGSAAHDNLRALGFNDKLTSIGPCPRRRREVPYSLRK</sequence>
<keyword evidence="6" id="KW-1185">Reference proteome</keyword>
<dbReference type="SMART" id="SM00247">
    <property type="entry name" value="XTALbg"/>
    <property type="match status" value="1"/>
</dbReference>
<protein>
    <recommendedName>
        <fullName evidence="4">Beta/gamma crystallin 'Greek key' domain-containing protein</fullName>
    </recommendedName>
</protein>
<dbReference type="InterPro" id="IPR001064">
    <property type="entry name" value="Beta/gamma_crystallin"/>
</dbReference>
<evidence type="ECO:0000256" key="1">
    <source>
        <dbReference type="ARBA" id="ARBA00009646"/>
    </source>
</evidence>
<evidence type="ECO:0000313" key="5">
    <source>
        <dbReference type="EMBL" id="CAH0382036.1"/>
    </source>
</evidence>
<keyword evidence="2" id="KW-0677">Repeat</keyword>